<dbReference type="EMBL" id="CP000111">
    <property type="protein sequence ID" value="ABB49435.1"/>
    <property type="molecule type" value="Genomic_DNA"/>
</dbReference>
<dbReference type="HOGENOM" id="CLU_857545_0_0_3"/>
<dbReference type="InterPro" id="IPR025534">
    <property type="entry name" value="DUF4420"/>
</dbReference>
<proteinExistence type="predicted"/>
<gene>
    <name evidence="1" type="ordered locus">PMT9312_0374</name>
</gene>
<name>Q31CG0_PROM9</name>
<dbReference type="RefSeq" id="WP_011375935.1">
    <property type="nucleotide sequence ID" value="NC_007577.1"/>
</dbReference>
<dbReference type="STRING" id="74546.PMT9312_0374"/>
<dbReference type="OrthoDB" id="2808696at2"/>
<evidence type="ECO:0000313" key="1">
    <source>
        <dbReference type="EMBL" id="ABB49435.1"/>
    </source>
</evidence>
<dbReference type="Pfam" id="PF14390">
    <property type="entry name" value="DUF4420"/>
    <property type="match status" value="1"/>
</dbReference>
<dbReference type="Proteomes" id="UP000002715">
    <property type="component" value="Chromosome"/>
</dbReference>
<protein>
    <recommendedName>
        <fullName evidence="3">PD-(D/E)XK motif protein</fullName>
    </recommendedName>
</protein>
<reference evidence="2" key="1">
    <citation type="submission" date="2005-07" db="EMBL/GenBank/DDBJ databases">
        <title>Complete sequence of Prochlorococcus marinus str. MIT 9312.</title>
        <authorList>
            <consortium name="US DOE Joint Genome Institute"/>
            <person name="Copeland A."/>
            <person name="Lucas S."/>
            <person name="Lapidus A."/>
            <person name="Barry K."/>
            <person name="Detter J.C."/>
            <person name="Glavina T."/>
            <person name="Hammon N."/>
            <person name="Israni S."/>
            <person name="Pitluck S."/>
            <person name="Thiel J."/>
            <person name="Schmutz J."/>
            <person name="Larimer F."/>
            <person name="Land M."/>
            <person name="Kyrpides N."/>
            <person name="Lykidis A."/>
            <person name="Richardson P."/>
        </authorList>
    </citation>
    <scope>NUCLEOTIDE SEQUENCE [LARGE SCALE GENOMIC DNA]</scope>
    <source>
        <strain evidence="2">MIT 9312</strain>
    </source>
</reference>
<organism evidence="1 2">
    <name type="scientific">Prochlorococcus marinus (strain MIT 9312)</name>
    <dbReference type="NCBI Taxonomy" id="74546"/>
    <lineage>
        <taxon>Bacteria</taxon>
        <taxon>Bacillati</taxon>
        <taxon>Cyanobacteriota</taxon>
        <taxon>Cyanophyceae</taxon>
        <taxon>Synechococcales</taxon>
        <taxon>Prochlorococcaceae</taxon>
        <taxon>Prochlorococcus</taxon>
    </lineage>
</organism>
<accession>Q31CG0</accession>
<sequence>MIERLEKIWQEVNSIRKISDQPFEYIPFNLEGIVKDMVLIGIDKEGRKMVLLKDKRVDNPLPKPGCTRLEISRDLVPSENGAQPYIKIICLDDSLENVFSFLISRLIRLLSDGSTPNKATIDAVSEFRRLLSRAGGPLPSDEEILGLTGELIFISQIIKKDQSLWKGWNGPSGSSRDFTWDKTDVEIKASFQAGEPKITINNLNQLEPISGRSLFLFHSIFVENPKGNITVPDLVEEIYSKIEDKEEFEETVFKAGYSKEHKELWLEYKFSLSECSSYSIEDEFPRINEASFKNGLIPESISKIRYEIDLNKVSNFKIENEEVFKMISKS</sequence>
<evidence type="ECO:0008006" key="3">
    <source>
        <dbReference type="Google" id="ProtNLM"/>
    </source>
</evidence>
<dbReference type="eggNOG" id="ENOG50326PI">
    <property type="taxonomic scope" value="Bacteria"/>
</dbReference>
<dbReference type="KEGG" id="pmi:PMT9312_0374"/>
<evidence type="ECO:0000313" key="2">
    <source>
        <dbReference type="Proteomes" id="UP000002715"/>
    </source>
</evidence>
<dbReference type="AlphaFoldDB" id="Q31CG0"/>